<feature type="signal peptide" evidence="1">
    <location>
        <begin position="1"/>
        <end position="20"/>
    </location>
</feature>
<dbReference type="AlphaFoldDB" id="A0AAD8UYL9"/>
<proteinExistence type="predicted"/>
<evidence type="ECO:0000256" key="1">
    <source>
        <dbReference type="SAM" id="SignalP"/>
    </source>
</evidence>
<dbReference type="Proteomes" id="UP001230504">
    <property type="component" value="Unassembled WGS sequence"/>
</dbReference>
<feature type="chain" id="PRO_5042143399" evidence="1">
    <location>
        <begin position="21"/>
        <end position="57"/>
    </location>
</feature>
<keyword evidence="1" id="KW-0732">Signal</keyword>
<organism evidence="2 3">
    <name type="scientific">Colletotrichum navitas</name>
    <dbReference type="NCBI Taxonomy" id="681940"/>
    <lineage>
        <taxon>Eukaryota</taxon>
        <taxon>Fungi</taxon>
        <taxon>Dikarya</taxon>
        <taxon>Ascomycota</taxon>
        <taxon>Pezizomycotina</taxon>
        <taxon>Sordariomycetes</taxon>
        <taxon>Hypocreomycetidae</taxon>
        <taxon>Glomerellales</taxon>
        <taxon>Glomerellaceae</taxon>
        <taxon>Colletotrichum</taxon>
        <taxon>Colletotrichum graminicola species complex</taxon>
    </lineage>
</organism>
<dbReference type="EMBL" id="JAHLJV010000155">
    <property type="protein sequence ID" value="KAK1566180.1"/>
    <property type="molecule type" value="Genomic_DNA"/>
</dbReference>
<evidence type="ECO:0000313" key="2">
    <source>
        <dbReference type="EMBL" id="KAK1566180.1"/>
    </source>
</evidence>
<name>A0AAD8UYL9_9PEZI</name>
<gene>
    <name evidence="2" type="ORF">LY79DRAFT_572600</name>
</gene>
<keyword evidence="3" id="KW-1185">Reference proteome</keyword>
<sequence length="57" mass="5802">MKAIIISSLLLAFNSVFVVAVPLSDKDTCALSCITQCGGGQASFTCDGPRVTSCTCG</sequence>
<dbReference type="GeneID" id="85443619"/>
<dbReference type="RefSeq" id="XP_060407384.1">
    <property type="nucleotide sequence ID" value="XM_060559379.1"/>
</dbReference>
<accession>A0AAD8UYL9</accession>
<evidence type="ECO:0000313" key="3">
    <source>
        <dbReference type="Proteomes" id="UP001230504"/>
    </source>
</evidence>
<reference evidence="2" key="1">
    <citation type="submission" date="2021-06" db="EMBL/GenBank/DDBJ databases">
        <title>Comparative genomics, transcriptomics and evolutionary studies reveal genomic signatures of adaptation to plant cell wall in hemibiotrophic fungi.</title>
        <authorList>
            <consortium name="DOE Joint Genome Institute"/>
            <person name="Baroncelli R."/>
            <person name="Diaz J.F."/>
            <person name="Benocci T."/>
            <person name="Peng M."/>
            <person name="Battaglia E."/>
            <person name="Haridas S."/>
            <person name="Andreopoulos W."/>
            <person name="Labutti K."/>
            <person name="Pangilinan J."/>
            <person name="Floch G.L."/>
            <person name="Makela M.R."/>
            <person name="Henrissat B."/>
            <person name="Grigoriev I.V."/>
            <person name="Crouch J.A."/>
            <person name="De Vries R.P."/>
            <person name="Sukno S.A."/>
            <person name="Thon M.R."/>
        </authorList>
    </citation>
    <scope>NUCLEOTIDE SEQUENCE</scope>
    <source>
        <strain evidence="2">CBS 125086</strain>
    </source>
</reference>
<protein>
    <submittedName>
        <fullName evidence="2">Uncharacterized protein</fullName>
    </submittedName>
</protein>
<comment type="caution">
    <text evidence="2">The sequence shown here is derived from an EMBL/GenBank/DDBJ whole genome shotgun (WGS) entry which is preliminary data.</text>
</comment>